<reference evidence="2 3" key="2">
    <citation type="journal article" date="2012" name="Proc. Natl. Acad. Sci. U.S.A.">
        <title>Antigenic diversity is generated by distinct evolutionary mechanisms in African trypanosome species.</title>
        <authorList>
            <person name="Jackson A.P."/>
            <person name="Berry A."/>
            <person name="Aslett M."/>
            <person name="Allison H.C."/>
            <person name="Burton P."/>
            <person name="Vavrova-Anderson J."/>
            <person name="Brown R."/>
            <person name="Browne H."/>
            <person name="Corton N."/>
            <person name="Hauser H."/>
            <person name="Gamble J."/>
            <person name="Gilderthorp R."/>
            <person name="Marcello L."/>
            <person name="McQuillan J."/>
            <person name="Otto T.D."/>
            <person name="Quail M.A."/>
            <person name="Sanders M.J."/>
            <person name="van Tonder A."/>
            <person name="Ginger M.L."/>
            <person name="Field M.C."/>
            <person name="Barry J.D."/>
            <person name="Hertz-Fowler C."/>
            <person name="Berriman M."/>
        </authorList>
    </citation>
    <scope>NUCLEOTIDE SEQUENCE [LARGE SCALE GENOMIC DNA]</scope>
    <source>
        <strain evidence="2 3">IL3000</strain>
    </source>
</reference>
<evidence type="ECO:0000313" key="3">
    <source>
        <dbReference type="Proteomes" id="UP000000702"/>
    </source>
</evidence>
<feature type="region of interest" description="Disordered" evidence="1">
    <location>
        <begin position="779"/>
        <end position="807"/>
    </location>
</feature>
<keyword evidence="3" id="KW-1185">Reference proteome</keyword>
<gene>
    <name evidence="2" type="ORF">TCIL3000_0_03840</name>
</gene>
<dbReference type="Proteomes" id="UP000000702">
    <property type="component" value="Unassembled WGS sequence"/>
</dbReference>
<evidence type="ECO:0000256" key="1">
    <source>
        <dbReference type="SAM" id="MobiDB-lite"/>
    </source>
</evidence>
<comment type="caution">
    <text evidence="2">The sequence shown here is derived from an EMBL/GenBank/DDBJ whole genome shotgun (WGS) entry which is preliminary data.</text>
</comment>
<proteinExistence type="predicted"/>
<dbReference type="EMBL" id="CAEQ01000942">
    <property type="protein sequence ID" value="CCD12922.1"/>
    <property type="molecule type" value="Genomic_DNA"/>
</dbReference>
<dbReference type="AlphaFoldDB" id="F9W6W5"/>
<name>F9W6W5_TRYCI</name>
<evidence type="ECO:0000313" key="2">
    <source>
        <dbReference type="EMBL" id="CCD12922.1"/>
    </source>
</evidence>
<organism evidence="2 3">
    <name type="scientific">Trypanosoma congolense (strain IL3000)</name>
    <dbReference type="NCBI Taxonomy" id="1068625"/>
    <lineage>
        <taxon>Eukaryota</taxon>
        <taxon>Discoba</taxon>
        <taxon>Euglenozoa</taxon>
        <taxon>Kinetoplastea</taxon>
        <taxon>Metakinetoplastina</taxon>
        <taxon>Trypanosomatida</taxon>
        <taxon>Trypanosomatidae</taxon>
        <taxon>Trypanosoma</taxon>
        <taxon>Nannomonas</taxon>
    </lineage>
</organism>
<dbReference type="OMA" id="HEGPHER"/>
<protein>
    <submittedName>
        <fullName evidence="2">WGS project CAEQ00000000 data, annotated contig 153</fullName>
    </submittedName>
</protein>
<reference evidence="3" key="1">
    <citation type="submission" date="2011-07" db="EMBL/GenBank/DDBJ databases">
        <title>Divergent evolution of antigenic variation in African trypanosomes.</title>
        <authorList>
            <person name="Jackson A.P."/>
            <person name="Berry A."/>
            <person name="Allison H.C."/>
            <person name="Burton P."/>
            <person name="Anderson J."/>
            <person name="Aslett M."/>
            <person name="Brown R."/>
            <person name="Corton N."/>
            <person name="Harris D."/>
            <person name="Hauser H."/>
            <person name="Gamble J."/>
            <person name="Gilderthorp R."/>
            <person name="McQuillan J."/>
            <person name="Quail M.A."/>
            <person name="Sanders M."/>
            <person name="Van Tonder A."/>
            <person name="Ginger M.L."/>
            <person name="Donelson J.E."/>
            <person name="Field M.C."/>
            <person name="Barry J.D."/>
            <person name="Berriman M."/>
            <person name="Hertz-Fowler C."/>
        </authorList>
    </citation>
    <scope>NUCLEOTIDE SEQUENCE [LARGE SCALE GENOMIC DNA]</scope>
    <source>
        <strain evidence="3">IL3000</strain>
    </source>
</reference>
<sequence>MRFFGGVNWWWLPPVVWQRRLYRVPLGGSYFEEPLPRSLGASRGKGGLSALNMAASRRAKKKRQSLPRKKLHVPLTAAGLKARLKELAAAEEDMCDGSARSDLAEAHEGPHERFACVHESGAALKKVPGGNVEENEDEKVPVHVDSTQQTHILEDVCPPFSNGDESASTQTVTRVGFSVLGSDLDRLERDRMREYHQRGVELPKFVNIYASSSPGRESKRTIAGAEEGAGHDQQMRRGVEAAQAAVEKRIVSHSNTCTPPGTNKAVGDNVEDGEQESVCGADMLPAEANPHFPFVECCDDTRIPSSSNGYDIEQRVDVVAEAQRAKNDRKTPSTTYDAYNQRPADKRLVALRGAEFWDDASNRERLRMLTNYAEEGHAQEMLAEGVMDTSEVGYSTNKVRKETLLYFQAHPINEMIQESFARVQSIVPNDGGAIIQFPAGDPDADVDVPIAQARCMARELGLDLIRVGTSFTPSNDCRVVALCSIADHREHMRDMIRFKIKKLGVQPPPTKQGIEVPFRGGTHPHAIRFKSIGIAKHLLLGHVVRINLTDFGTSREGFPVFRSILDEVARQALQLRAYHTAGMVSATYNEIYCHLYPSTARSPKSGVTHPTQEQLEAVHDQRLLEEEREVYFDGLYDKKTPRERLTYLRKLQDGTAWADRDEGLSLQRQRDMKVMLGYLPKGNHELYAARGDVDIPAPFRASHPTSVDHWTHPRETNLEQAARGAAVLGKRLSMTVSEMHDRQETAENPTTLDRFYYRVQGPALEVGELKESLGLKNNRKKLPRQAPGWATLGMEKSPPQEPGYATK</sequence>
<accession>F9W6W5</accession>
<dbReference type="VEuPathDB" id="TriTrypDB:TcIL3000_0_03840"/>